<keyword evidence="12" id="KW-1185">Reference proteome</keyword>
<evidence type="ECO:0000256" key="1">
    <source>
        <dbReference type="ARBA" id="ARBA00004477"/>
    </source>
</evidence>
<feature type="transmembrane region" description="Helical" evidence="10">
    <location>
        <begin position="165"/>
        <end position="198"/>
    </location>
</feature>
<dbReference type="InterPro" id="IPR007315">
    <property type="entry name" value="PIG-V/Gpi18"/>
</dbReference>
<name>A0ABS4ZLC8_9MICO</name>
<evidence type="ECO:0000256" key="4">
    <source>
        <dbReference type="ARBA" id="ARBA00022676"/>
    </source>
</evidence>
<evidence type="ECO:0000256" key="2">
    <source>
        <dbReference type="ARBA" id="ARBA00004687"/>
    </source>
</evidence>
<keyword evidence="8 10" id="KW-1133">Transmembrane helix</keyword>
<evidence type="ECO:0008006" key="13">
    <source>
        <dbReference type="Google" id="ProtNLM"/>
    </source>
</evidence>
<feature type="transmembrane region" description="Helical" evidence="10">
    <location>
        <begin position="348"/>
        <end position="366"/>
    </location>
</feature>
<feature type="transmembrane region" description="Helical" evidence="10">
    <location>
        <begin position="129"/>
        <end position="153"/>
    </location>
</feature>
<feature type="transmembrane region" description="Helical" evidence="10">
    <location>
        <begin position="204"/>
        <end position="236"/>
    </location>
</feature>
<keyword evidence="6 10" id="KW-0812">Transmembrane</keyword>
<feature type="transmembrane region" description="Helical" evidence="10">
    <location>
        <begin position="396"/>
        <end position="415"/>
    </location>
</feature>
<comment type="caution">
    <text evidence="11">The sequence shown here is derived from an EMBL/GenBank/DDBJ whole genome shotgun (WGS) entry which is preliminary data.</text>
</comment>
<evidence type="ECO:0000256" key="3">
    <source>
        <dbReference type="ARBA" id="ARBA00022502"/>
    </source>
</evidence>
<evidence type="ECO:0000313" key="12">
    <source>
        <dbReference type="Proteomes" id="UP001519362"/>
    </source>
</evidence>
<evidence type="ECO:0000256" key="10">
    <source>
        <dbReference type="SAM" id="Phobius"/>
    </source>
</evidence>
<evidence type="ECO:0000256" key="6">
    <source>
        <dbReference type="ARBA" id="ARBA00022692"/>
    </source>
</evidence>
<keyword evidence="7" id="KW-0256">Endoplasmic reticulum</keyword>
<keyword evidence="4" id="KW-0328">Glycosyltransferase</keyword>
<evidence type="ECO:0000313" key="11">
    <source>
        <dbReference type="EMBL" id="MBP2437760.1"/>
    </source>
</evidence>
<comment type="pathway">
    <text evidence="2">Glycolipid biosynthesis; glycosylphosphatidylinositol-anchor biosynthesis.</text>
</comment>
<dbReference type="Proteomes" id="UP001519362">
    <property type="component" value="Unassembled WGS sequence"/>
</dbReference>
<keyword evidence="3" id="KW-0337">GPI-anchor biosynthesis</keyword>
<feature type="transmembrane region" description="Helical" evidence="10">
    <location>
        <begin position="95"/>
        <end position="117"/>
    </location>
</feature>
<dbReference type="RefSeq" id="WP_241245050.1">
    <property type="nucleotide sequence ID" value="NZ_CP049253.1"/>
</dbReference>
<keyword evidence="9 10" id="KW-0472">Membrane</keyword>
<evidence type="ECO:0000256" key="5">
    <source>
        <dbReference type="ARBA" id="ARBA00022679"/>
    </source>
</evidence>
<reference evidence="11 12" key="1">
    <citation type="submission" date="2021-03" db="EMBL/GenBank/DDBJ databases">
        <title>Sequencing the genomes of 1000 actinobacteria strains.</title>
        <authorList>
            <person name="Klenk H.-P."/>
        </authorList>
    </citation>
    <scope>NUCLEOTIDE SEQUENCE [LARGE SCALE GENOMIC DNA]</scope>
    <source>
        <strain evidence="11 12">DSM 24221</strain>
    </source>
</reference>
<evidence type="ECO:0000256" key="8">
    <source>
        <dbReference type="ARBA" id="ARBA00022989"/>
    </source>
</evidence>
<dbReference type="EMBL" id="JAGIOL010000001">
    <property type="protein sequence ID" value="MBP2437760.1"/>
    <property type="molecule type" value="Genomic_DNA"/>
</dbReference>
<organism evidence="11 12">
    <name type="scientific">Microbacterium amylolyticum</name>
    <dbReference type="NCBI Taxonomy" id="936337"/>
    <lineage>
        <taxon>Bacteria</taxon>
        <taxon>Bacillati</taxon>
        <taxon>Actinomycetota</taxon>
        <taxon>Actinomycetes</taxon>
        <taxon>Micrococcales</taxon>
        <taxon>Microbacteriaceae</taxon>
        <taxon>Microbacterium</taxon>
    </lineage>
</organism>
<comment type="subcellular location">
    <subcellularLocation>
        <location evidence="1">Endoplasmic reticulum membrane</location>
        <topology evidence="1">Multi-pass membrane protein</topology>
    </subcellularLocation>
</comment>
<dbReference type="PANTHER" id="PTHR12468:SF2">
    <property type="entry name" value="GPI MANNOSYLTRANSFERASE 2"/>
    <property type="match status" value="1"/>
</dbReference>
<evidence type="ECO:0000256" key="9">
    <source>
        <dbReference type="ARBA" id="ARBA00023136"/>
    </source>
</evidence>
<feature type="transmembrane region" description="Helical" evidence="10">
    <location>
        <begin position="248"/>
        <end position="268"/>
    </location>
</feature>
<feature type="transmembrane region" description="Helical" evidence="10">
    <location>
        <begin position="320"/>
        <end position="341"/>
    </location>
</feature>
<proteinExistence type="predicted"/>
<evidence type="ECO:0000256" key="7">
    <source>
        <dbReference type="ARBA" id="ARBA00022824"/>
    </source>
</evidence>
<gene>
    <name evidence="11" type="ORF">JOF34_002346</name>
</gene>
<feature type="transmembrane region" description="Helical" evidence="10">
    <location>
        <begin position="22"/>
        <end position="42"/>
    </location>
</feature>
<accession>A0ABS4ZLC8</accession>
<keyword evidence="5" id="KW-0808">Transferase</keyword>
<sequence length="422" mass="45551">MADTTLTPAGRASLMWRSLAPWVRVLVVYATARALTTALMLLSSAMAPADGRHGANPPLRAYVVGWDGAWYREIALNGYPTVLPTNDAGQVVENAWAFMPVYPFLARLLAALVPGAGFGSDDVWAVAGAWAWCALLISLLAGYGACFVLYALLRHRLGASAAMWAVALFACNPFALLFQVAYAESLFLLLIFCAILCLEHRRWWFLYPLAIVMAFTRPGELALPLTVALFGIWRLFHRREQPLHRAEVAHILGVGAVGTAAGFAWPVIVTAVTGSATGYLDTELAWRRGWVDGAEGFFPGEGWIHGAQAWAGIWGVPTGLVLALVLVLAVGAVGVFFTPAVRRLSLEARLWCASYLVYVALVVFPQSSAPRLLLPVAILCGAVAAIPLGRFARLTVLLGSIALQFVWLHGTYGIGNTYYLVP</sequence>
<feature type="transmembrane region" description="Helical" evidence="10">
    <location>
        <begin position="372"/>
        <end position="389"/>
    </location>
</feature>
<protein>
    <recommendedName>
        <fullName evidence="13">Mannosyltransferase (PIG-V)</fullName>
    </recommendedName>
</protein>
<dbReference type="PANTHER" id="PTHR12468">
    <property type="entry name" value="GPI MANNOSYLTRANSFERASE 2"/>
    <property type="match status" value="1"/>
</dbReference>